<reference evidence="7 8" key="1">
    <citation type="journal article" date="2015" name="Int. J. Syst. Evol. Microbiol.">
        <title>Sphingomonas hengshuiensis sp. nov., isolated from lake wetland.</title>
        <authorList>
            <person name="Wei S."/>
            <person name="Wang T."/>
            <person name="Liu H."/>
            <person name="Zhang C."/>
            <person name="Guo J."/>
            <person name="Wang Q."/>
            <person name="Liang K."/>
            <person name="Zhang Z."/>
        </authorList>
    </citation>
    <scope>NUCLEOTIDE SEQUENCE [LARGE SCALE GENOMIC DNA]</scope>
    <source>
        <strain evidence="7 8">WHSC-8</strain>
    </source>
</reference>
<feature type="transmembrane region" description="Helical" evidence="5">
    <location>
        <begin position="246"/>
        <end position="270"/>
    </location>
</feature>
<feature type="transmembrane region" description="Helical" evidence="5">
    <location>
        <begin position="98"/>
        <end position="115"/>
    </location>
</feature>
<evidence type="ECO:0000256" key="4">
    <source>
        <dbReference type="ARBA" id="ARBA00023136"/>
    </source>
</evidence>
<evidence type="ECO:0000259" key="6">
    <source>
        <dbReference type="Pfam" id="PF04932"/>
    </source>
</evidence>
<evidence type="ECO:0000256" key="5">
    <source>
        <dbReference type="SAM" id="Phobius"/>
    </source>
</evidence>
<feature type="transmembrane region" description="Helical" evidence="5">
    <location>
        <begin position="206"/>
        <end position="234"/>
    </location>
</feature>
<dbReference type="GO" id="GO:0016020">
    <property type="term" value="C:membrane"/>
    <property type="evidence" value="ECO:0007669"/>
    <property type="project" value="UniProtKB-SubCell"/>
</dbReference>
<keyword evidence="2 5" id="KW-0812">Transmembrane</keyword>
<keyword evidence="3 5" id="KW-1133">Transmembrane helix</keyword>
<dbReference type="KEGG" id="sphi:TS85_22015"/>
<feature type="transmembrane region" description="Helical" evidence="5">
    <location>
        <begin position="70"/>
        <end position="92"/>
    </location>
</feature>
<organism evidence="7 8">
    <name type="scientific">Sphingomonas hengshuiensis</name>
    <dbReference type="NCBI Taxonomy" id="1609977"/>
    <lineage>
        <taxon>Bacteria</taxon>
        <taxon>Pseudomonadati</taxon>
        <taxon>Pseudomonadota</taxon>
        <taxon>Alphaproteobacteria</taxon>
        <taxon>Sphingomonadales</taxon>
        <taxon>Sphingomonadaceae</taxon>
        <taxon>Sphingomonas</taxon>
    </lineage>
</organism>
<feature type="domain" description="O-antigen ligase-related" evidence="6">
    <location>
        <begin position="207"/>
        <end position="337"/>
    </location>
</feature>
<evidence type="ECO:0000256" key="2">
    <source>
        <dbReference type="ARBA" id="ARBA00022692"/>
    </source>
</evidence>
<comment type="subcellular location">
    <subcellularLocation>
        <location evidence="1">Membrane</location>
        <topology evidence="1">Multi-pass membrane protein</topology>
    </subcellularLocation>
</comment>
<accession>A0A7U4LGT3</accession>
<dbReference type="Pfam" id="PF04932">
    <property type="entry name" value="Wzy_C"/>
    <property type="match status" value="1"/>
</dbReference>
<sequence>MLPRQLPGLRLEKIAPPLILLAGILTPTGLQAQVGGLLLFPYRVALIVLLPFLLLQMVRRGTRFNAVDWLILFLGGWTIVSMMANSGILPGIEDGGRTALDILVSYFIGRVYFAHPDQWRRFLSVSFLPICVVGAILLIESVTHRFIVTALFPLHFVPDQQLRMGLMRGLSVFPHQILAGMFFASLFPLYYFAFRGTKGNGHRATVGLFALFAVSSAAILSFLVALALAIYVFVSRLTLKRLDWRPIVILGILALLALQFGADGGAMRWIVRNLTLDPQTGYFRILIWDFGSASALAHPWLGIGNESYERPVWMLTDSIDNYWLFLAMRFGMPAALAATAAVFCTIALANRARRALLPFDPARADVFVGLIISLFCFWLLVWTVALWDNVLSWFYLLLGVTVGMSATVISEIAAVQSRARRTAAPPPATLPSNKAR</sequence>
<reference evidence="7 8" key="2">
    <citation type="submission" date="2015-02" db="EMBL/GenBank/DDBJ databases">
        <title>The complete genome of Sphingomonas hengshuiensis sp. WHSC-8 isolated from soil of Hengshui Lake.</title>
        <authorList>
            <person name="Wei S."/>
            <person name="Guo J."/>
            <person name="Su C."/>
            <person name="Wu R."/>
            <person name="Zhang Z."/>
            <person name="Liang K."/>
            <person name="Li H."/>
            <person name="Wang T."/>
            <person name="Liu H."/>
            <person name="Zhang C."/>
            <person name="Li Z."/>
            <person name="Wang Q."/>
            <person name="Meng J."/>
        </authorList>
    </citation>
    <scope>NUCLEOTIDE SEQUENCE [LARGE SCALE GENOMIC DNA]</scope>
    <source>
        <strain evidence="7 8">WHSC-8</strain>
    </source>
</reference>
<evidence type="ECO:0000256" key="3">
    <source>
        <dbReference type="ARBA" id="ARBA00022989"/>
    </source>
</evidence>
<evidence type="ECO:0000256" key="1">
    <source>
        <dbReference type="ARBA" id="ARBA00004141"/>
    </source>
</evidence>
<proteinExistence type="predicted"/>
<dbReference type="InterPro" id="IPR007016">
    <property type="entry name" value="O-antigen_ligase-rel_domated"/>
</dbReference>
<feature type="transmembrane region" description="Helical" evidence="5">
    <location>
        <begin position="42"/>
        <end position="58"/>
    </location>
</feature>
<feature type="transmembrane region" description="Helical" evidence="5">
    <location>
        <begin position="172"/>
        <end position="194"/>
    </location>
</feature>
<dbReference type="EMBL" id="CP010836">
    <property type="protein sequence ID" value="AJP73899.1"/>
    <property type="molecule type" value="Genomic_DNA"/>
</dbReference>
<keyword evidence="4 5" id="KW-0472">Membrane</keyword>
<evidence type="ECO:0000313" key="7">
    <source>
        <dbReference type="EMBL" id="AJP73899.1"/>
    </source>
</evidence>
<dbReference type="Proteomes" id="UP000032300">
    <property type="component" value="Chromosome"/>
</dbReference>
<feature type="transmembrane region" description="Helical" evidence="5">
    <location>
        <begin position="282"/>
        <end position="302"/>
    </location>
</feature>
<feature type="transmembrane region" description="Helical" evidence="5">
    <location>
        <begin position="322"/>
        <end position="346"/>
    </location>
</feature>
<feature type="transmembrane region" description="Helical" evidence="5">
    <location>
        <begin position="393"/>
        <end position="415"/>
    </location>
</feature>
<evidence type="ECO:0000313" key="8">
    <source>
        <dbReference type="Proteomes" id="UP000032300"/>
    </source>
</evidence>
<name>A0A7U4LGT3_9SPHN</name>
<feature type="transmembrane region" description="Helical" evidence="5">
    <location>
        <begin position="366"/>
        <end position="387"/>
    </location>
</feature>
<keyword evidence="8" id="KW-1185">Reference proteome</keyword>
<protein>
    <recommendedName>
        <fullName evidence="6">O-antigen ligase-related domain-containing protein</fullName>
    </recommendedName>
</protein>
<gene>
    <name evidence="7" type="ORF">TS85_22015</name>
</gene>
<feature type="transmembrane region" description="Helical" evidence="5">
    <location>
        <begin position="127"/>
        <end position="152"/>
    </location>
</feature>
<dbReference type="AlphaFoldDB" id="A0A7U4LGT3"/>